<evidence type="ECO:0000256" key="2">
    <source>
        <dbReference type="ARBA" id="ARBA00022747"/>
    </source>
</evidence>
<evidence type="ECO:0000256" key="4">
    <source>
        <dbReference type="ARBA" id="ARBA00038652"/>
    </source>
</evidence>
<keyword evidence="2" id="KW-0680">Restriction system</keyword>
<evidence type="ECO:0000259" key="5">
    <source>
        <dbReference type="Pfam" id="PF01420"/>
    </source>
</evidence>
<organism evidence="6 7">
    <name type="scientific">Gulosibacter molinativorax</name>
    <dbReference type="NCBI Taxonomy" id="256821"/>
    <lineage>
        <taxon>Bacteria</taxon>
        <taxon>Bacillati</taxon>
        <taxon>Actinomycetota</taxon>
        <taxon>Actinomycetes</taxon>
        <taxon>Micrococcales</taxon>
        <taxon>Microbacteriaceae</taxon>
        <taxon>Gulosibacter</taxon>
    </lineage>
</organism>
<comment type="subunit">
    <text evidence="4">The methyltransferase is composed of M and S polypeptides.</text>
</comment>
<dbReference type="InterPro" id="IPR044946">
    <property type="entry name" value="Restrct_endonuc_typeI_TRD_sf"/>
</dbReference>
<evidence type="ECO:0000313" key="7">
    <source>
        <dbReference type="Proteomes" id="UP001170379"/>
    </source>
</evidence>
<gene>
    <name evidence="6" type="ORF">C7K25_13880</name>
</gene>
<dbReference type="Gene3D" id="3.90.220.20">
    <property type="entry name" value="DNA methylase specificity domains"/>
    <property type="match status" value="2"/>
</dbReference>
<dbReference type="EMBL" id="PXVD01000026">
    <property type="protein sequence ID" value="MDJ1372439.1"/>
    <property type="molecule type" value="Genomic_DNA"/>
</dbReference>
<dbReference type="Proteomes" id="UP001170379">
    <property type="component" value="Unassembled WGS sequence"/>
</dbReference>
<dbReference type="SUPFAM" id="SSF116734">
    <property type="entry name" value="DNA methylase specificity domain"/>
    <property type="match status" value="2"/>
</dbReference>
<dbReference type="InterPro" id="IPR000055">
    <property type="entry name" value="Restrct_endonuc_typeI_TRD"/>
</dbReference>
<keyword evidence="3" id="KW-0238">DNA-binding</keyword>
<sequence length="420" mass="46159">MTWEYTTLGEVAEILRGVTYKKDQASDSTFPGAIPLLRATNIGSGLNLREGLVYVPEDQVRAHQILVKGDIVLASSSGSLNVVGKSARLTEDWRGTFGAFCATIRPNQLVDSRFLAFFLQSPKLRARWSEAARGTNINNLKRDDLTSTPLPLPPLEEQRRIVTILEDHLSRLDAADELLEHSARRAEALWWKAATEQLSRVQGEETRLGEIGALKNGIYVSRPGVAPNGAPILRIGAVRPMTLDLEDLRYTGMAEQAVEKLDGRASPGDLLFTRYNGNAEYVGACAVVPGSAPFLTYPDKLIRLRIENRNALPEYVALACSSGETRAQIRQARRTSAGQVGIAGRSLKQISFHLPDIDTQRRIISETREIRQEASRLNDVLQRALRRSASLRRSLLSAAFSGRLTGSSPEMSAVSEMIGA</sequence>
<accession>A0ABT7CBC0</accession>
<protein>
    <recommendedName>
        <fullName evidence="5">Type I restriction modification DNA specificity domain-containing protein</fullName>
    </recommendedName>
</protein>
<evidence type="ECO:0000313" key="6">
    <source>
        <dbReference type="EMBL" id="MDJ1372439.1"/>
    </source>
</evidence>
<dbReference type="RefSeq" id="WP_026937658.1">
    <property type="nucleotide sequence ID" value="NZ_CP028426.1"/>
</dbReference>
<evidence type="ECO:0000256" key="1">
    <source>
        <dbReference type="ARBA" id="ARBA00010923"/>
    </source>
</evidence>
<dbReference type="Pfam" id="PF01420">
    <property type="entry name" value="Methylase_S"/>
    <property type="match status" value="1"/>
</dbReference>
<reference evidence="6" key="2">
    <citation type="journal article" date="2022" name="Sci. Rep.">
        <title>In silico prediction of the enzymes involved in the degradation of the herbicide molinate by Gulosibacter molinativorax ON4T.</title>
        <authorList>
            <person name="Lopes A.R."/>
            <person name="Bunin E."/>
            <person name="Viana A.T."/>
            <person name="Froufe H."/>
            <person name="Munoz-Merida A."/>
            <person name="Pinho D."/>
            <person name="Figueiredo J."/>
            <person name="Barroso C."/>
            <person name="Vaz-Moreira I."/>
            <person name="Bellanger X."/>
            <person name="Egas C."/>
            <person name="Nunes O.C."/>
        </authorList>
    </citation>
    <scope>NUCLEOTIDE SEQUENCE</scope>
    <source>
        <strain evidence="6">ON4</strain>
    </source>
</reference>
<dbReference type="PANTHER" id="PTHR43140:SF1">
    <property type="entry name" value="TYPE I RESTRICTION ENZYME ECOKI SPECIFICITY SUBUNIT"/>
    <property type="match status" value="1"/>
</dbReference>
<comment type="caution">
    <text evidence="6">The sequence shown here is derived from an EMBL/GenBank/DDBJ whole genome shotgun (WGS) entry which is preliminary data.</text>
</comment>
<dbReference type="CDD" id="cd17252">
    <property type="entry name" value="RMtype1_S_EcoKI-TRD1-CR1_like"/>
    <property type="match status" value="1"/>
</dbReference>
<name>A0ABT7CBC0_9MICO</name>
<reference evidence="6" key="1">
    <citation type="submission" date="2018-03" db="EMBL/GenBank/DDBJ databases">
        <authorList>
            <person name="Nunes O.C."/>
            <person name="Lopes A.R."/>
            <person name="Froufe H."/>
            <person name="Munoz-Merida A."/>
            <person name="Barroso C."/>
            <person name="Egas C."/>
        </authorList>
    </citation>
    <scope>NUCLEOTIDE SEQUENCE</scope>
    <source>
        <strain evidence="6">ON4</strain>
    </source>
</reference>
<dbReference type="InterPro" id="IPR051212">
    <property type="entry name" value="Type-I_RE_S_subunit"/>
</dbReference>
<comment type="similarity">
    <text evidence="1">Belongs to the type-I restriction system S methylase family.</text>
</comment>
<proteinExistence type="inferred from homology"/>
<evidence type="ECO:0000256" key="3">
    <source>
        <dbReference type="ARBA" id="ARBA00023125"/>
    </source>
</evidence>
<feature type="domain" description="Type I restriction modification DNA specificity" evidence="5">
    <location>
        <begin position="2"/>
        <end position="170"/>
    </location>
</feature>
<keyword evidence="7" id="KW-1185">Reference proteome</keyword>
<dbReference type="PANTHER" id="PTHR43140">
    <property type="entry name" value="TYPE-1 RESTRICTION ENZYME ECOKI SPECIFICITY PROTEIN"/>
    <property type="match status" value="1"/>
</dbReference>